<feature type="domain" description="Nuclease associated modular" evidence="2">
    <location>
        <begin position="254"/>
        <end position="270"/>
    </location>
</feature>
<feature type="domain" description="Nuclease associated modular" evidence="2">
    <location>
        <begin position="213"/>
        <end position="229"/>
    </location>
</feature>
<sequence length="306" mass="35473">MLQIIWEKSQFPICRSADIYLFYTTQGWGGQERAARPFFVDYCIYKCYNELTNINKHMNKYKQWYNQITARGQYRITDKKTESHHIIPKCIGGTNDLGNLTNVTLREHFICHWLLTKIYTGKERHQLLKALWMMKAQNKNQTRYNTKITSRVYANLKEEYSILQSQKVSGKGNGMYGKHHTPEAKAAISEKNKGKKLSEQQIAKQKLAMTGRKRKPFSIEHKTKMSKSKQGEGNGMYGKIHSDETRSKQSAKAIGRKQSQETIQKKADAIRGSKREKKLCVHCNTMIAVNGYVRWHGANCRQKADK</sequence>
<feature type="domain" description="Nuclease associated modular" evidence="2">
    <location>
        <begin position="237"/>
        <end position="253"/>
    </location>
</feature>
<dbReference type="SUPFAM" id="SSF64496">
    <property type="entry name" value="DNA-binding domain of intron-encoded endonucleases"/>
    <property type="match status" value="2"/>
</dbReference>
<evidence type="ECO:0000313" key="7">
    <source>
        <dbReference type="EMBL" id="CAB4221070.1"/>
    </source>
</evidence>
<protein>
    <submittedName>
        <fullName evidence="4">HNHc domain containing protein</fullName>
    </submittedName>
</protein>
<evidence type="ECO:0000256" key="1">
    <source>
        <dbReference type="SAM" id="MobiDB-lite"/>
    </source>
</evidence>
<evidence type="ECO:0000313" key="4">
    <source>
        <dbReference type="EMBL" id="CAB4164068.1"/>
    </source>
</evidence>
<feature type="domain" description="HNH nuclease" evidence="3">
    <location>
        <begin position="60"/>
        <end position="109"/>
    </location>
</feature>
<proteinExistence type="predicted"/>
<dbReference type="EMBL" id="LR796776">
    <property type="protein sequence ID" value="CAB4165692.1"/>
    <property type="molecule type" value="Genomic_DNA"/>
</dbReference>
<accession>A0A6J5P403</accession>
<dbReference type="GO" id="GO:0003677">
    <property type="term" value="F:DNA binding"/>
    <property type="evidence" value="ECO:0007669"/>
    <property type="project" value="InterPro"/>
</dbReference>
<feature type="domain" description="Nuclease associated modular" evidence="2">
    <location>
        <begin position="176"/>
        <end position="192"/>
    </location>
</feature>
<feature type="region of interest" description="Disordered" evidence="1">
    <location>
        <begin position="222"/>
        <end position="271"/>
    </location>
</feature>
<dbReference type="EMBL" id="LR797099">
    <property type="protein sequence ID" value="CAB4186608.1"/>
    <property type="molecule type" value="Genomic_DNA"/>
</dbReference>
<dbReference type="Pfam" id="PF07460">
    <property type="entry name" value="NUMOD3"/>
    <property type="match status" value="2"/>
</dbReference>
<dbReference type="SMART" id="SM00496">
    <property type="entry name" value="IENR2"/>
    <property type="match status" value="5"/>
</dbReference>
<gene>
    <name evidence="6" type="ORF">UFOVP1146_4</name>
    <name evidence="7" type="ORF">UFOVP1638_141</name>
    <name evidence="4" type="ORF">UFOVP812_337</name>
    <name evidence="5" type="ORF">UFOVP818_228</name>
</gene>
<organism evidence="4">
    <name type="scientific">uncultured Caudovirales phage</name>
    <dbReference type="NCBI Taxonomy" id="2100421"/>
    <lineage>
        <taxon>Viruses</taxon>
        <taxon>Duplodnaviria</taxon>
        <taxon>Heunggongvirae</taxon>
        <taxon>Uroviricota</taxon>
        <taxon>Caudoviricetes</taxon>
        <taxon>Peduoviridae</taxon>
        <taxon>Maltschvirus</taxon>
        <taxon>Maltschvirus maltsch</taxon>
    </lineage>
</organism>
<evidence type="ECO:0000259" key="3">
    <source>
        <dbReference type="SMART" id="SM00507"/>
    </source>
</evidence>
<evidence type="ECO:0000313" key="6">
    <source>
        <dbReference type="EMBL" id="CAB4186608.1"/>
    </source>
</evidence>
<feature type="domain" description="Nuclease associated modular" evidence="2">
    <location>
        <begin position="193"/>
        <end position="209"/>
    </location>
</feature>
<dbReference type="EMBL" id="LR796758">
    <property type="protein sequence ID" value="CAB4164068.1"/>
    <property type="molecule type" value="Genomic_DNA"/>
</dbReference>
<dbReference type="InterPro" id="IPR003615">
    <property type="entry name" value="HNH_nuc"/>
</dbReference>
<reference evidence="4" key="1">
    <citation type="submission" date="2020-04" db="EMBL/GenBank/DDBJ databases">
        <authorList>
            <person name="Chiriac C."/>
            <person name="Salcher M."/>
            <person name="Ghai R."/>
            <person name="Kavagutti S V."/>
        </authorList>
    </citation>
    <scope>NUCLEOTIDE SEQUENCE</scope>
</reference>
<dbReference type="CDD" id="cd00085">
    <property type="entry name" value="HNHc"/>
    <property type="match status" value="1"/>
</dbReference>
<dbReference type="InterPro" id="IPR003611">
    <property type="entry name" value="NUMOD3"/>
</dbReference>
<dbReference type="EMBL" id="LR797502">
    <property type="protein sequence ID" value="CAB4221070.1"/>
    <property type="molecule type" value="Genomic_DNA"/>
</dbReference>
<name>A0A6J5P403_9CAUD</name>
<evidence type="ECO:0000259" key="2">
    <source>
        <dbReference type="SMART" id="SM00496"/>
    </source>
</evidence>
<dbReference type="SMART" id="SM00507">
    <property type="entry name" value="HNHc"/>
    <property type="match status" value="1"/>
</dbReference>
<evidence type="ECO:0000313" key="5">
    <source>
        <dbReference type="EMBL" id="CAB4165692.1"/>
    </source>
</evidence>